<organism evidence="5 6">
    <name type="scientific">Actinomycetospora termitidis</name>
    <dbReference type="NCBI Taxonomy" id="3053470"/>
    <lineage>
        <taxon>Bacteria</taxon>
        <taxon>Bacillati</taxon>
        <taxon>Actinomycetota</taxon>
        <taxon>Actinomycetes</taxon>
        <taxon>Pseudonocardiales</taxon>
        <taxon>Pseudonocardiaceae</taxon>
        <taxon>Actinomycetospora</taxon>
    </lineage>
</organism>
<keyword evidence="1" id="KW-0805">Transcription regulation</keyword>
<name>A0ABT7MEX9_9PSEU</name>
<dbReference type="SMART" id="SM00342">
    <property type="entry name" value="HTH_ARAC"/>
    <property type="match status" value="1"/>
</dbReference>
<keyword evidence="6" id="KW-1185">Reference proteome</keyword>
<proteinExistence type="predicted"/>
<reference evidence="5 6" key="1">
    <citation type="submission" date="2023-06" db="EMBL/GenBank/DDBJ databases">
        <title>Actinomycetospora Odt1-22.</title>
        <authorList>
            <person name="Supong K."/>
        </authorList>
    </citation>
    <scope>NUCLEOTIDE SEQUENCE [LARGE SCALE GENOMIC DNA]</scope>
    <source>
        <strain evidence="5 6">Odt1-22</strain>
    </source>
</reference>
<evidence type="ECO:0000256" key="3">
    <source>
        <dbReference type="ARBA" id="ARBA00023163"/>
    </source>
</evidence>
<sequence length="309" mass="32292">MDHVTGLLDGPRARGAFLLRCLLEPPYAVRIEDGAPLTLVVVTRGTTRLRSDDGTVADAGPGDVIVLRGPTPYTVASDDRVALQAVIGPDERCSIPPGAVRPPGELGVRTWGHGPDAATAMLVGTYPVGGEIGARLVRSLPAVTVLHPEDLDHAPGPLVGLLDGELDRDAAGQDVVLDRALDLLLVTVLRAWFAGPAAPSAALARRDPTVGPALRAMEADPARGWTVDVLARGAGLSRAALARRFTTLVGEPPMAWLTDLRLSLAADLLRGTDLTLAVIADRVGYGSPFALSTAFHRERGVRPAALRAG</sequence>
<dbReference type="Proteomes" id="UP001231924">
    <property type="component" value="Unassembled WGS sequence"/>
</dbReference>
<gene>
    <name evidence="5" type="ORF">QRT03_20945</name>
</gene>
<dbReference type="InterPro" id="IPR050204">
    <property type="entry name" value="AraC_XylS_family_regulators"/>
</dbReference>
<dbReference type="Pfam" id="PF12852">
    <property type="entry name" value="Cupin_6"/>
    <property type="match status" value="1"/>
</dbReference>
<evidence type="ECO:0000256" key="1">
    <source>
        <dbReference type="ARBA" id="ARBA00023015"/>
    </source>
</evidence>
<keyword evidence="3" id="KW-0804">Transcription</keyword>
<feature type="domain" description="HTH araC/xylS-type" evidence="4">
    <location>
        <begin position="211"/>
        <end position="309"/>
    </location>
</feature>
<dbReference type="PROSITE" id="PS01124">
    <property type="entry name" value="HTH_ARAC_FAMILY_2"/>
    <property type="match status" value="1"/>
</dbReference>
<dbReference type="Gene3D" id="1.10.10.60">
    <property type="entry name" value="Homeodomain-like"/>
    <property type="match status" value="2"/>
</dbReference>
<evidence type="ECO:0000256" key="2">
    <source>
        <dbReference type="ARBA" id="ARBA00023125"/>
    </source>
</evidence>
<dbReference type="PANTHER" id="PTHR46796">
    <property type="entry name" value="HTH-TYPE TRANSCRIPTIONAL ACTIVATOR RHAS-RELATED"/>
    <property type="match status" value="1"/>
</dbReference>
<dbReference type="InterPro" id="IPR009057">
    <property type="entry name" value="Homeodomain-like_sf"/>
</dbReference>
<dbReference type="RefSeq" id="WP_286054992.1">
    <property type="nucleotide sequence ID" value="NZ_JASVWF010000005.1"/>
</dbReference>
<keyword evidence="2" id="KW-0238">DNA-binding</keyword>
<evidence type="ECO:0000259" key="4">
    <source>
        <dbReference type="PROSITE" id="PS01124"/>
    </source>
</evidence>
<dbReference type="EMBL" id="JASVWF010000005">
    <property type="protein sequence ID" value="MDL5158447.1"/>
    <property type="molecule type" value="Genomic_DNA"/>
</dbReference>
<protein>
    <submittedName>
        <fullName evidence="5">AraC family transcriptional regulator</fullName>
    </submittedName>
</protein>
<evidence type="ECO:0000313" key="5">
    <source>
        <dbReference type="EMBL" id="MDL5158447.1"/>
    </source>
</evidence>
<dbReference type="Pfam" id="PF12833">
    <property type="entry name" value="HTH_18"/>
    <property type="match status" value="1"/>
</dbReference>
<dbReference type="PANTHER" id="PTHR46796:SF13">
    <property type="entry name" value="HTH-TYPE TRANSCRIPTIONAL ACTIVATOR RHAS"/>
    <property type="match status" value="1"/>
</dbReference>
<dbReference type="InterPro" id="IPR032783">
    <property type="entry name" value="AraC_lig"/>
</dbReference>
<evidence type="ECO:0000313" key="6">
    <source>
        <dbReference type="Proteomes" id="UP001231924"/>
    </source>
</evidence>
<dbReference type="InterPro" id="IPR018060">
    <property type="entry name" value="HTH_AraC"/>
</dbReference>
<dbReference type="SUPFAM" id="SSF46689">
    <property type="entry name" value="Homeodomain-like"/>
    <property type="match status" value="2"/>
</dbReference>
<accession>A0ABT7MEX9</accession>
<comment type="caution">
    <text evidence="5">The sequence shown here is derived from an EMBL/GenBank/DDBJ whole genome shotgun (WGS) entry which is preliminary data.</text>
</comment>